<evidence type="ECO:0000313" key="1">
    <source>
        <dbReference type="EMBL" id="JAH00744.1"/>
    </source>
</evidence>
<reference evidence="1" key="2">
    <citation type="journal article" date="2015" name="Fish Shellfish Immunol.">
        <title>Early steps in the European eel (Anguilla anguilla)-Vibrio vulnificus interaction in the gills: Role of the RtxA13 toxin.</title>
        <authorList>
            <person name="Callol A."/>
            <person name="Pajuelo D."/>
            <person name="Ebbesson L."/>
            <person name="Teles M."/>
            <person name="MacKenzie S."/>
            <person name="Amaro C."/>
        </authorList>
    </citation>
    <scope>NUCLEOTIDE SEQUENCE</scope>
</reference>
<organism evidence="1">
    <name type="scientific">Anguilla anguilla</name>
    <name type="common">European freshwater eel</name>
    <name type="synonym">Muraena anguilla</name>
    <dbReference type="NCBI Taxonomy" id="7936"/>
    <lineage>
        <taxon>Eukaryota</taxon>
        <taxon>Metazoa</taxon>
        <taxon>Chordata</taxon>
        <taxon>Craniata</taxon>
        <taxon>Vertebrata</taxon>
        <taxon>Euteleostomi</taxon>
        <taxon>Actinopterygii</taxon>
        <taxon>Neopterygii</taxon>
        <taxon>Teleostei</taxon>
        <taxon>Anguilliformes</taxon>
        <taxon>Anguillidae</taxon>
        <taxon>Anguilla</taxon>
    </lineage>
</organism>
<name>A0A0E9P8C0_ANGAN</name>
<dbReference type="EMBL" id="GBXM01096772">
    <property type="protein sequence ID" value="JAH11805.1"/>
    <property type="molecule type" value="Transcribed_RNA"/>
</dbReference>
<proteinExistence type="predicted"/>
<dbReference type="EMBL" id="GBXM01100695">
    <property type="protein sequence ID" value="JAH07882.1"/>
    <property type="molecule type" value="Transcribed_RNA"/>
</dbReference>
<accession>A0A0E9P8C0</accession>
<sequence>MQRHSNVMLSCTNVLNSTAGESVTTARRS</sequence>
<dbReference type="EMBL" id="GBXM01107833">
    <property type="protein sequence ID" value="JAH00744.1"/>
    <property type="molecule type" value="Transcribed_RNA"/>
</dbReference>
<protein>
    <submittedName>
        <fullName evidence="1">Uncharacterized protein</fullName>
    </submittedName>
</protein>
<dbReference type="AlphaFoldDB" id="A0A0E9P8C0"/>
<reference evidence="1" key="1">
    <citation type="submission" date="2014-11" db="EMBL/GenBank/DDBJ databases">
        <authorList>
            <person name="Amaro Gonzalez C."/>
        </authorList>
    </citation>
    <scope>NUCLEOTIDE SEQUENCE</scope>
</reference>